<keyword evidence="5" id="KW-0406">Ion transport</keyword>
<dbReference type="InterPro" id="IPR035968">
    <property type="entry name" value="ATP_synth_F1_ATPase_gsu"/>
</dbReference>
<dbReference type="EMBL" id="JBBPBN010000043">
    <property type="protein sequence ID" value="KAK8997379.1"/>
    <property type="molecule type" value="Genomic_DNA"/>
</dbReference>
<keyword evidence="4" id="KW-0375">Hydrogen ion transport</keyword>
<evidence type="ECO:0000256" key="5">
    <source>
        <dbReference type="ARBA" id="ARBA00023065"/>
    </source>
</evidence>
<evidence type="ECO:0000256" key="4">
    <source>
        <dbReference type="ARBA" id="ARBA00022781"/>
    </source>
</evidence>
<proteinExistence type="inferred from homology"/>
<dbReference type="Gene3D" id="3.40.1380.10">
    <property type="match status" value="2"/>
</dbReference>
<dbReference type="SUPFAM" id="SSF52943">
    <property type="entry name" value="ATP synthase (F1-ATPase), gamma subunit"/>
    <property type="match status" value="1"/>
</dbReference>
<reference evidence="9 10" key="1">
    <citation type="journal article" date="2024" name="G3 (Bethesda)">
        <title>Genome assembly of Hibiscus sabdariffa L. provides insights into metabolisms of medicinal natural products.</title>
        <authorList>
            <person name="Kim T."/>
        </authorList>
    </citation>
    <scope>NUCLEOTIDE SEQUENCE [LARGE SCALE GENOMIC DNA]</scope>
    <source>
        <strain evidence="9">TK-2024</strain>
        <tissue evidence="9">Old leaves</tissue>
    </source>
</reference>
<evidence type="ECO:0000256" key="6">
    <source>
        <dbReference type="ARBA" id="ARBA00023136"/>
    </source>
</evidence>
<dbReference type="Gene3D" id="1.10.287.80">
    <property type="entry name" value="ATP synthase, gamma subunit, helix hairpin domain"/>
    <property type="match status" value="2"/>
</dbReference>
<comment type="similarity">
    <text evidence="2">Belongs to the ATPase gamma chain family.</text>
</comment>
<dbReference type="PANTHER" id="PTHR11693">
    <property type="entry name" value="ATP SYNTHASE GAMMA CHAIN"/>
    <property type="match status" value="1"/>
</dbReference>
<evidence type="ECO:0000256" key="7">
    <source>
        <dbReference type="ARBA" id="ARBA00023196"/>
    </source>
</evidence>
<organism evidence="9 10">
    <name type="scientific">Hibiscus sabdariffa</name>
    <name type="common">roselle</name>
    <dbReference type="NCBI Taxonomy" id="183260"/>
    <lineage>
        <taxon>Eukaryota</taxon>
        <taxon>Viridiplantae</taxon>
        <taxon>Streptophyta</taxon>
        <taxon>Embryophyta</taxon>
        <taxon>Tracheophyta</taxon>
        <taxon>Spermatophyta</taxon>
        <taxon>Magnoliopsida</taxon>
        <taxon>eudicotyledons</taxon>
        <taxon>Gunneridae</taxon>
        <taxon>Pentapetalae</taxon>
        <taxon>rosids</taxon>
        <taxon>malvids</taxon>
        <taxon>Malvales</taxon>
        <taxon>Malvaceae</taxon>
        <taxon>Malvoideae</taxon>
        <taxon>Hibiscus</taxon>
    </lineage>
</organism>
<evidence type="ECO:0008006" key="11">
    <source>
        <dbReference type="Google" id="ProtNLM"/>
    </source>
</evidence>
<dbReference type="Proteomes" id="UP001396334">
    <property type="component" value="Unassembled WGS sequence"/>
</dbReference>
<keyword evidence="10" id="KW-1185">Reference proteome</keyword>
<protein>
    <recommendedName>
        <fullName evidence="11">ATP synthase subunit gamma</fullName>
    </recommendedName>
</protein>
<comment type="subcellular location">
    <subcellularLocation>
        <location evidence="1">Membrane</location>
        <topology evidence="1">Peripheral membrane protein</topology>
    </subcellularLocation>
</comment>
<dbReference type="PANTHER" id="PTHR11693:SF33">
    <property type="entry name" value="F0F1 ATP SYNTHASE SUBUNIT GAMMA"/>
    <property type="match status" value="1"/>
</dbReference>
<evidence type="ECO:0000256" key="8">
    <source>
        <dbReference type="ARBA" id="ARBA00023310"/>
    </source>
</evidence>
<evidence type="ECO:0000256" key="3">
    <source>
        <dbReference type="ARBA" id="ARBA00022448"/>
    </source>
</evidence>
<dbReference type="InterPro" id="IPR000131">
    <property type="entry name" value="ATP_synth_F1_gsu"/>
</dbReference>
<dbReference type="Pfam" id="PF00231">
    <property type="entry name" value="ATP-synt"/>
    <property type="match status" value="1"/>
</dbReference>
<name>A0ABR2Q9Q4_9ROSI</name>
<evidence type="ECO:0000313" key="9">
    <source>
        <dbReference type="EMBL" id="KAK8997379.1"/>
    </source>
</evidence>
<evidence type="ECO:0000256" key="2">
    <source>
        <dbReference type="ARBA" id="ARBA00007681"/>
    </source>
</evidence>
<keyword evidence="3" id="KW-0813">Transport</keyword>
<gene>
    <name evidence="9" type="ORF">V6N11_020859</name>
</gene>
<comment type="caution">
    <text evidence="9">The sequence shown here is derived from an EMBL/GenBank/DDBJ whole genome shotgun (WGS) entry which is preliminary data.</text>
</comment>
<accession>A0ABR2Q9Q4</accession>
<sequence length="236" mass="25879">METVKSTKKITEATKLVAAAMVRKAEEAVINVKKVALVVITGDRGLCGSFNNAMVKKADSRFLELKGLGLDYTVISVGKKGNSYFRWKTDNLVDRFVGGRFPTEKEAQMIADDVFSLLVTKEVDTVELVYTKFVEGGGFPTAKEAQMIADDVFSLLVTEEVDTVELVYTKRGFLCEWELIDAVEDELFMLTTKGGKLVVERDKGIAARMNAMSNATDNAIESRKNLSIVAGAEAPT</sequence>
<evidence type="ECO:0000256" key="1">
    <source>
        <dbReference type="ARBA" id="ARBA00004170"/>
    </source>
</evidence>
<keyword evidence="7" id="KW-0139">CF(1)</keyword>
<dbReference type="PRINTS" id="PR00126">
    <property type="entry name" value="ATPASEGAMMA"/>
</dbReference>
<keyword evidence="6" id="KW-0472">Membrane</keyword>
<evidence type="ECO:0000313" key="10">
    <source>
        <dbReference type="Proteomes" id="UP001396334"/>
    </source>
</evidence>
<keyword evidence="8" id="KW-0066">ATP synthesis</keyword>